<accession>A0A1E5QPN2</accession>
<organism evidence="2">
    <name type="scientific">Desertifilum tharense IPPAS B-1220</name>
    <dbReference type="NCBI Taxonomy" id="1781255"/>
    <lineage>
        <taxon>Bacteria</taxon>
        <taxon>Bacillati</taxon>
        <taxon>Cyanobacteriota</taxon>
        <taxon>Cyanophyceae</taxon>
        <taxon>Desertifilales</taxon>
        <taxon>Desertifilaceae</taxon>
        <taxon>Desertifilum</taxon>
    </lineage>
</organism>
<dbReference type="EMBL" id="MJGC01000037">
    <property type="protein sequence ID" value="OEJ76547.1"/>
    <property type="molecule type" value="Genomic_DNA"/>
</dbReference>
<evidence type="ECO:0000256" key="1">
    <source>
        <dbReference type="SAM" id="MobiDB-lite"/>
    </source>
</evidence>
<sequence length="66" mass="7260">MGVGSWGKKKVGRWGDGGKRGNWELGVRSWGKKKVGGWEDGGMGGKKGLGSWELRVGEKRRWTEEG</sequence>
<reference evidence="2" key="1">
    <citation type="submission" date="2016-09" db="EMBL/GenBank/DDBJ databases">
        <title>Draft genome of thermotolerant cyanobacterium Desertifilum sp. strain IPPAS B-1220.</title>
        <authorList>
            <person name="Sinetova M.A."/>
            <person name="Bolakhan K."/>
            <person name="Zayadan B.K."/>
            <person name="Mironov K.S."/>
            <person name="Ustinova V."/>
            <person name="Kupriyanova E.V."/>
            <person name="Sidorov R.A."/>
            <person name="Skrypnik A.N."/>
            <person name="Gogoleva N.E."/>
            <person name="Gogolev Y.V."/>
            <person name="Los D.A."/>
        </authorList>
    </citation>
    <scope>NUCLEOTIDE SEQUENCE [LARGE SCALE GENOMIC DNA]</scope>
    <source>
        <strain evidence="2">IPPAS B-1220</strain>
    </source>
</reference>
<protein>
    <submittedName>
        <fullName evidence="2">Uncharacterized protein</fullName>
    </submittedName>
</protein>
<evidence type="ECO:0000313" key="2">
    <source>
        <dbReference type="EMBL" id="OEJ76547.1"/>
    </source>
</evidence>
<name>A0A1E5QPN2_9CYAN</name>
<comment type="caution">
    <text evidence="2">The sequence shown here is derived from an EMBL/GenBank/DDBJ whole genome shotgun (WGS) entry which is preliminary data.</text>
</comment>
<dbReference type="AlphaFoldDB" id="A0A1E5QPN2"/>
<proteinExistence type="predicted"/>
<feature type="region of interest" description="Disordered" evidence="1">
    <location>
        <begin position="1"/>
        <end position="22"/>
    </location>
</feature>
<gene>
    <name evidence="2" type="ORF">BH720_04150</name>
</gene>